<evidence type="ECO:0000256" key="1">
    <source>
        <dbReference type="SAM" id="MobiDB-lite"/>
    </source>
</evidence>
<accession>A0ABD5P0G7</accession>
<name>A0ABD5P0G7_9EURY</name>
<gene>
    <name evidence="3" type="ORF">ACFOZ7_12315</name>
</gene>
<evidence type="ECO:0000313" key="4">
    <source>
        <dbReference type="Proteomes" id="UP001595821"/>
    </source>
</evidence>
<feature type="transmembrane region" description="Helical" evidence="2">
    <location>
        <begin position="131"/>
        <end position="153"/>
    </location>
</feature>
<comment type="caution">
    <text evidence="3">The sequence shown here is derived from an EMBL/GenBank/DDBJ whole genome shotgun (WGS) entry which is preliminary data.</text>
</comment>
<dbReference type="RefSeq" id="WP_246972018.1">
    <property type="nucleotide sequence ID" value="NZ_CP095397.1"/>
</dbReference>
<protein>
    <recommendedName>
        <fullName evidence="5">HEAT repeat domain-containing protein</fullName>
    </recommendedName>
</protein>
<organism evidence="3 4">
    <name type="scientific">Natribaculum luteum</name>
    <dbReference type="NCBI Taxonomy" id="1586232"/>
    <lineage>
        <taxon>Archaea</taxon>
        <taxon>Methanobacteriati</taxon>
        <taxon>Methanobacteriota</taxon>
        <taxon>Stenosarchaea group</taxon>
        <taxon>Halobacteria</taxon>
        <taxon>Halobacteriales</taxon>
        <taxon>Natrialbaceae</taxon>
        <taxon>Natribaculum</taxon>
    </lineage>
</organism>
<feature type="transmembrane region" description="Helical" evidence="2">
    <location>
        <begin position="88"/>
        <end position="110"/>
    </location>
</feature>
<keyword evidence="2" id="KW-1133">Transmembrane helix</keyword>
<dbReference type="EMBL" id="JBHSDJ010000094">
    <property type="protein sequence ID" value="MFC4247739.1"/>
    <property type="molecule type" value="Genomic_DNA"/>
</dbReference>
<proteinExistence type="predicted"/>
<dbReference type="InterPro" id="IPR055693">
    <property type="entry name" value="DUF7269"/>
</dbReference>
<feature type="compositionally biased region" description="Basic and acidic residues" evidence="1">
    <location>
        <begin position="56"/>
        <end position="71"/>
    </location>
</feature>
<sequence>MTEQNSVFLLLILAFIVVALIQIRWFVYGEDIDTTEDDEDSQQIKGTETADDDEEPQRNKHAEATRSDDKSSPTADNVDGESPESSHWVSIGLLVTGIMLMGIGVAIWIRPGIVPLELASWAEQARQSRNIPFYVLGGLVAALVFVIVMLTSWNGTKQVIEDVSPPEEVHRQSQTKAGHDIDHQLMKLGSDDLEWQSSENDMRAYLRELVVESLVTHNGWKREHAEKVVKHGEWTDQKDIAAFVGGADTPDMPIRYKLLDWVSAEPSVKRRAVRTIQELDNVTERDNV</sequence>
<dbReference type="Proteomes" id="UP001595821">
    <property type="component" value="Unassembled WGS sequence"/>
</dbReference>
<reference evidence="3 4" key="1">
    <citation type="journal article" date="2014" name="Int. J. Syst. Evol. Microbiol.">
        <title>Complete genome sequence of Corynebacterium casei LMG S-19264T (=DSM 44701T), isolated from a smear-ripened cheese.</title>
        <authorList>
            <consortium name="US DOE Joint Genome Institute (JGI-PGF)"/>
            <person name="Walter F."/>
            <person name="Albersmeier A."/>
            <person name="Kalinowski J."/>
            <person name="Ruckert C."/>
        </authorList>
    </citation>
    <scope>NUCLEOTIDE SEQUENCE [LARGE SCALE GENOMIC DNA]</scope>
    <source>
        <strain evidence="3 4">IBRC-M 10912</strain>
    </source>
</reference>
<feature type="region of interest" description="Disordered" evidence="1">
    <location>
        <begin position="36"/>
        <end position="85"/>
    </location>
</feature>
<evidence type="ECO:0000256" key="2">
    <source>
        <dbReference type="SAM" id="Phobius"/>
    </source>
</evidence>
<dbReference type="Pfam" id="PF23933">
    <property type="entry name" value="DUF7269"/>
    <property type="match status" value="1"/>
</dbReference>
<keyword evidence="2" id="KW-0472">Membrane</keyword>
<dbReference type="GeneID" id="71852756"/>
<feature type="transmembrane region" description="Helical" evidence="2">
    <location>
        <begin position="7"/>
        <end position="27"/>
    </location>
</feature>
<dbReference type="AlphaFoldDB" id="A0ABD5P0G7"/>
<evidence type="ECO:0000313" key="3">
    <source>
        <dbReference type="EMBL" id="MFC4247739.1"/>
    </source>
</evidence>
<evidence type="ECO:0008006" key="5">
    <source>
        <dbReference type="Google" id="ProtNLM"/>
    </source>
</evidence>
<keyword evidence="2" id="KW-0812">Transmembrane</keyword>